<accession>A0ACC1HFC4</accession>
<organism evidence="1 2">
    <name type="scientific">Spiromyces aspiralis</name>
    <dbReference type="NCBI Taxonomy" id="68401"/>
    <lineage>
        <taxon>Eukaryota</taxon>
        <taxon>Fungi</taxon>
        <taxon>Fungi incertae sedis</taxon>
        <taxon>Zoopagomycota</taxon>
        <taxon>Kickxellomycotina</taxon>
        <taxon>Kickxellomycetes</taxon>
        <taxon>Kickxellales</taxon>
        <taxon>Kickxellaceae</taxon>
        <taxon>Spiromyces</taxon>
    </lineage>
</organism>
<gene>
    <name evidence="1" type="ORF">EV182_001603</name>
</gene>
<sequence>MRMWCCRASVDNVPQFIDIANKNLRHAKATFTRLDDRAAFVPGTIRMDIRCGLEYPERKLLNVLNLLVKASHESAEDASGSLYNVFSVVGQHINDAWKFAADKDGRDSTELTIKMLGSLLTFIDSYHNLFSAKCVVCSSGLKYELRFGQFLPPTWRRPPALLEGPETVTVLNRQSIGKGGSWSSDDTGMPEPIHHSCLG</sequence>
<protein>
    <submittedName>
        <fullName evidence="1">Uncharacterized protein</fullName>
    </submittedName>
</protein>
<reference evidence="1" key="1">
    <citation type="submission" date="2022-06" db="EMBL/GenBank/DDBJ databases">
        <title>Phylogenomic reconstructions and comparative analyses of Kickxellomycotina fungi.</title>
        <authorList>
            <person name="Reynolds N.K."/>
            <person name="Stajich J.E."/>
            <person name="Barry K."/>
            <person name="Grigoriev I.V."/>
            <person name="Crous P."/>
            <person name="Smith M.E."/>
        </authorList>
    </citation>
    <scope>NUCLEOTIDE SEQUENCE</scope>
    <source>
        <strain evidence="1">RSA 2271</strain>
    </source>
</reference>
<dbReference type="EMBL" id="JAMZIH010005392">
    <property type="protein sequence ID" value="KAJ1675268.1"/>
    <property type="molecule type" value="Genomic_DNA"/>
</dbReference>
<evidence type="ECO:0000313" key="2">
    <source>
        <dbReference type="Proteomes" id="UP001145114"/>
    </source>
</evidence>
<comment type="caution">
    <text evidence="1">The sequence shown here is derived from an EMBL/GenBank/DDBJ whole genome shotgun (WGS) entry which is preliminary data.</text>
</comment>
<name>A0ACC1HFC4_9FUNG</name>
<keyword evidence="2" id="KW-1185">Reference proteome</keyword>
<proteinExistence type="predicted"/>
<dbReference type="Proteomes" id="UP001145114">
    <property type="component" value="Unassembled WGS sequence"/>
</dbReference>
<evidence type="ECO:0000313" key="1">
    <source>
        <dbReference type="EMBL" id="KAJ1675268.1"/>
    </source>
</evidence>